<evidence type="ECO:0000256" key="3">
    <source>
        <dbReference type="ARBA" id="ARBA00023163"/>
    </source>
</evidence>
<evidence type="ECO:0000256" key="1">
    <source>
        <dbReference type="ARBA" id="ARBA00023015"/>
    </source>
</evidence>
<dbReference type="Pfam" id="PF00356">
    <property type="entry name" value="LacI"/>
    <property type="match status" value="1"/>
</dbReference>
<feature type="domain" description="HTH lacI-type" evidence="4">
    <location>
        <begin position="3"/>
        <end position="57"/>
    </location>
</feature>
<dbReference type="PROSITE" id="PS50943">
    <property type="entry name" value="HTH_CROC1"/>
    <property type="match status" value="1"/>
</dbReference>
<dbReference type="AlphaFoldDB" id="A0A150NLK3"/>
<dbReference type="Gene3D" id="3.40.50.2300">
    <property type="match status" value="2"/>
</dbReference>
<evidence type="ECO:0000259" key="5">
    <source>
        <dbReference type="PROSITE" id="PS50943"/>
    </source>
</evidence>
<evidence type="ECO:0000259" key="4">
    <source>
        <dbReference type="PROSITE" id="PS50932"/>
    </source>
</evidence>
<dbReference type="InterPro" id="IPR001761">
    <property type="entry name" value="Peripla_BP/Lac1_sug-bd_dom"/>
</dbReference>
<accession>A0A150NLK3</accession>
<sequence>MPVTIKDVAKAAGVSPSTVTRVIQNKSTISDETKKRVRKAMKELNYHPNLNARSLVSSYTQVIGLVLPDDSDAFYQNPFFPSVLRGIAQVASENHYAIQIATGKDEKERLKAISQMVYGKRVDGLIFLYAEEEDPLVKLVADEQFPFLILGKSISPFIPLVDNDNVQAGFDATEYFIKKGCKRIAFIGGTKRLFVTQDRLTGYKSALKQYKLPLDDNLTYFANEFLEEKGYQFSQLLFQHDPQIDAIITTDSLLAEGVCDYIAKHQLDVPVLSFDSVNPKLNLAAYVDINSLELGRVSLETILQIINDAKSNKQICYRQLIAHKIIENKTSSRWFFVTNFLFQRTVPKYEHSPIQRQRRLDPPVS</sequence>
<dbReference type="Proteomes" id="UP000075618">
    <property type="component" value="Unassembled WGS sequence"/>
</dbReference>
<comment type="caution">
    <text evidence="6">The sequence shown here is derived from an EMBL/GenBank/DDBJ whole genome shotgun (WGS) entry which is preliminary data.</text>
</comment>
<dbReference type="InterPro" id="IPR001387">
    <property type="entry name" value="Cro/C1-type_HTH"/>
</dbReference>
<dbReference type="InterPro" id="IPR000843">
    <property type="entry name" value="HTH_LacI"/>
</dbReference>
<dbReference type="GO" id="GO:0003700">
    <property type="term" value="F:DNA-binding transcription factor activity"/>
    <property type="evidence" value="ECO:0007669"/>
    <property type="project" value="TreeGrafter"/>
</dbReference>
<dbReference type="Gene3D" id="1.10.260.40">
    <property type="entry name" value="lambda repressor-like DNA-binding domains"/>
    <property type="match status" value="1"/>
</dbReference>
<dbReference type="PATRIC" id="fig|28037.237.peg.637"/>
<protein>
    <submittedName>
        <fullName evidence="6">Maltose operon transcriptional repressor MalR, LacI family</fullName>
    </submittedName>
</protein>
<reference evidence="6 7" key="1">
    <citation type="submission" date="2016-01" db="EMBL/GenBank/DDBJ databases">
        <title>Highly variable Streptococcus oralis are common among viridans streptococci isolated from primates.</title>
        <authorList>
            <person name="Denapaite D."/>
            <person name="Rieger M."/>
            <person name="Koendgen S."/>
            <person name="Brueckner R."/>
            <person name="Ochigava I."/>
            <person name="Kappeler P."/>
            <person name="Maetz-Rensing K."/>
            <person name="Leendertz F."/>
            <person name="Hakenbeck R."/>
        </authorList>
    </citation>
    <scope>NUCLEOTIDE SEQUENCE [LARGE SCALE GENOMIC DNA]</scope>
    <source>
        <strain evidence="6 7">10712</strain>
    </source>
</reference>
<dbReference type="EMBL" id="LROT01000014">
    <property type="protein sequence ID" value="KYF34349.1"/>
    <property type="molecule type" value="Genomic_DNA"/>
</dbReference>
<organism evidence="6 7">
    <name type="scientific">Streptococcus mitis</name>
    <dbReference type="NCBI Taxonomy" id="28037"/>
    <lineage>
        <taxon>Bacteria</taxon>
        <taxon>Bacillati</taxon>
        <taxon>Bacillota</taxon>
        <taxon>Bacilli</taxon>
        <taxon>Lactobacillales</taxon>
        <taxon>Streptococcaceae</taxon>
        <taxon>Streptococcus</taxon>
        <taxon>Streptococcus mitis group</taxon>
    </lineage>
</organism>
<keyword evidence="1" id="KW-0805">Transcription regulation</keyword>
<name>A0A150NLK3_STRMT</name>
<keyword evidence="3" id="KW-0804">Transcription</keyword>
<dbReference type="PROSITE" id="PS50932">
    <property type="entry name" value="HTH_LACI_2"/>
    <property type="match status" value="1"/>
</dbReference>
<feature type="domain" description="HTH cro/C1-type" evidence="5">
    <location>
        <begin position="4"/>
        <end position="47"/>
    </location>
</feature>
<dbReference type="InterPro" id="IPR028082">
    <property type="entry name" value="Peripla_BP_I"/>
</dbReference>
<dbReference type="CDD" id="cd01392">
    <property type="entry name" value="HTH_LacI"/>
    <property type="match status" value="1"/>
</dbReference>
<dbReference type="SUPFAM" id="SSF53822">
    <property type="entry name" value="Periplasmic binding protein-like I"/>
    <property type="match status" value="1"/>
</dbReference>
<dbReference type="GO" id="GO:0000976">
    <property type="term" value="F:transcription cis-regulatory region binding"/>
    <property type="evidence" value="ECO:0007669"/>
    <property type="project" value="TreeGrafter"/>
</dbReference>
<dbReference type="InterPro" id="IPR010982">
    <property type="entry name" value="Lambda_DNA-bd_dom_sf"/>
</dbReference>
<dbReference type="PRINTS" id="PR00036">
    <property type="entry name" value="HTHLACI"/>
</dbReference>
<dbReference type="PANTHER" id="PTHR30146">
    <property type="entry name" value="LACI-RELATED TRANSCRIPTIONAL REPRESSOR"/>
    <property type="match status" value="1"/>
</dbReference>
<dbReference type="Pfam" id="PF00532">
    <property type="entry name" value="Peripla_BP_1"/>
    <property type="match status" value="1"/>
</dbReference>
<dbReference type="PROSITE" id="PS00356">
    <property type="entry name" value="HTH_LACI_1"/>
    <property type="match status" value="1"/>
</dbReference>
<keyword evidence="2" id="KW-0238">DNA-binding</keyword>
<dbReference type="SUPFAM" id="SSF47413">
    <property type="entry name" value="lambda repressor-like DNA-binding domains"/>
    <property type="match status" value="1"/>
</dbReference>
<proteinExistence type="predicted"/>
<dbReference type="SMART" id="SM00354">
    <property type="entry name" value="HTH_LACI"/>
    <property type="match status" value="1"/>
</dbReference>
<gene>
    <name evidence="6" type="ORF">SMI10712_00105</name>
</gene>
<dbReference type="CDD" id="cd06294">
    <property type="entry name" value="PBP1_MalR-like"/>
    <property type="match status" value="1"/>
</dbReference>
<evidence type="ECO:0000313" key="6">
    <source>
        <dbReference type="EMBL" id="KYF34349.1"/>
    </source>
</evidence>
<evidence type="ECO:0000256" key="2">
    <source>
        <dbReference type="ARBA" id="ARBA00023125"/>
    </source>
</evidence>
<dbReference type="PANTHER" id="PTHR30146:SF109">
    <property type="entry name" value="HTH-TYPE TRANSCRIPTIONAL REGULATOR GALS"/>
    <property type="match status" value="1"/>
</dbReference>
<evidence type="ECO:0000313" key="7">
    <source>
        <dbReference type="Proteomes" id="UP000075618"/>
    </source>
</evidence>